<dbReference type="GO" id="GO:0005871">
    <property type="term" value="C:kinesin complex"/>
    <property type="evidence" value="ECO:0007669"/>
    <property type="project" value="InterPro"/>
</dbReference>
<proteinExistence type="inferred from homology"/>
<dbReference type="PANTHER" id="PTHR45783">
    <property type="entry name" value="KINESIN LIGHT CHAIN"/>
    <property type="match status" value="1"/>
</dbReference>
<evidence type="ECO:0000256" key="6">
    <source>
        <dbReference type="ARBA" id="ARBA00022803"/>
    </source>
</evidence>
<gene>
    <name evidence="13" type="ORF">BFJ65_g7819</name>
</gene>
<keyword evidence="6" id="KW-0802">TPR repeat</keyword>
<dbReference type="PANTHER" id="PTHR45783:SF3">
    <property type="entry name" value="KINESIN LIGHT CHAIN"/>
    <property type="match status" value="1"/>
</dbReference>
<evidence type="ECO:0000256" key="3">
    <source>
        <dbReference type="ARBA" id="ARBA00022490"/>
    </source>
</evidence>
<evidence type="ECO:0000313" key="14">
    <source>
        <dbReference type="Proteomes" id="UP000270866"/>
    </source>
</evidence>
<dbReference type="EMBL" id="MRCU01000005">
    <property type="protein sequence ID" value="RKK17485.1"/>
    <property type="molecule type" value="Genomic_DNA"/>
</dbReference>
<evidence type="ECO:0000313" key="13">
    <source>
        <dbReference type="EMBL" id="RKK17485.1"/>
    </source>
</evidence>
<dbReference type="SMART" id="SM00028">
    <property type="entry name" value="TPR"/>
    <property type="match status" value="7"/>
</dbReference>
<dbReference type="Pfam" id="PF13401">
    <property type="entry name" value="AAA_22"/>
    <property type="match status" value="1"/>
</dbReference>
<keyword evidence="7" id="KW-0175">Coiled coil</keyword>
<sequence length="1039" mass="117960">MPAMNTYKQITALISTTLDIIEAYETIKGLCGLPEAFQEVSKWLPLVEKTLRGMMGPAKHVASADDALVLESSLTSCEKKADNLLEIFQRISKKSKDDEYDPSVYRTIAIRLGKHRVETLMDAILEDLEVLVAHHIFEVDMQGQVEPLALARKELAKTNPSLDDADLDEQHGGANQYGDNNSQFNNLGPGTQKNVKGHYFEGGSHQFAYRYIKHKHIYSKSSTPQTYRVIPLPRNEDITDRADIFAHLNTLLPPKSENQSAALYGLGGSGKTQIALEYAYRRCRDQDWSVFWVQADNETTFTQGYKAIARAMGIGDGLDGEKLLVAVREGIEKLPRWLLVLDNADDLRLFGIASRASADTPYRPGEEPTRGSTSFRDFLPQGATGTMLWTSRDGGIVGPLVGEKRGLFIGRMSIEEAMKLFGKWRGEETNSEEADDARRLVEELQWLPLAISQAGAYLRKTSMPIREYLSRLTEGKERWRILKRTEHDRHRLGVPNSVLETWSISIERIRQDNEMAYKILHVIAYVNNQSIPFAILTAAGLLDAEEWEAPSREDEERVLDAVARLKDFAFIGLQLSEGKARHIYEMHKLVQEATRYGLSKSTDDEMYFSRAALQIVTSLFPGRHRKKVEEYEEYVAHAVAVGEWAATCEQEEAASELLDRVSDYLYDRGRWREREPVDGRILELRQQALGEEHPDTIRSMANLATTYHAQGRYDEDEEISTRVLELRRKALGEEHPDTISSMADLATTYNTQGRYDEAETIRVKVLELRRKALGEEHPDTISSMASLATTYNTQGRYDEAETIRVKVLELRRKALGEEHPDTISSMADLATTYHAQGRYDEDEEISTRVLELRREALGEEHPDTISSMADLAATYHAQGRYDEDEEISTRVLELRREALGEEHPDTISSMADLATTYNTQGRYDEAETIRVKVLELRRKALGEEHPDTISSLADLATTYHAQGRYDEAETIRVKVLELRRKALGEEHPDTVRSMADLAMTCNARGRWNYDSRHWNQGILILALGLALWYSTNRLHQRSR</sequence>
<keyword evidence="8" id="KW-0505">Motor protein</keyword>
<dbReference type="SUPFAM" id="SSF52540">
    <property type="entry name" value="P-loop containing nucleoside triphosphate hydrolases"/>
    <property type="match status" value="1"/>
</dbReference>
<evidence type="ECO:0000256" key="7">
    <source>
        <dbReference type="ARBA" id="ARBA00023054"/>
    </source>
</evidence>
<dbReference type="InterPro" id="IPR011990">
    <property type="entry name" value="TPR-like_helical_dom_sf"/>
</dbReference>
<dbReference type="GO" id="GO:0016887">
    <property type="term" value="F:ATP hydrolysis activity"/>
    <property type="evidence" value="ECO:0007669"/>
    <property type="project" value="InterPro"/>
</dbReference>
<comment type="subcellular location">
    <subcellularLocation>
        <location evidence="1">Cytoplasm</location>
        <location evidence="1">Cytoskeleton</location>
    </subcellularLocation>
</comment>
<dbReference type="Pfam" id="PF13374">
    <property type="entry name" value="TPR_10"/>
    <property type="match status" value="4"/>
</dbReference>
<dbReference type="GO" id="GO:0005874">
    <property type="term" value="C:microtubule"/>
    <property type="evidence" value="ECO:0007669"/>
    <property type="project" value="UniProtKB-KW"/>
</dbReference>
<comment type="caution">
    <text evidence="13">The sequence shown here is derived from an EMBL/GenBank/DDBJ whole genome shotgun (WGS) entry which is preliminary data.</text>
</comment>
<evidence type="ECO:0000256" key="10">
    <source>
        <dbReference type="SAM" id="MobiDB-lite"/>
    </source>
</evidence>
<keyword evidence="9" id="KW-0206">Cytoskeleton</keyword>
<evidence type="ECO:0000256" key="1">
    <source>
        <dbReference type="ARBA" id="ARBA00004245"/>
    </source>
</evidence>
<dbReference type="GO" id="GO:0019894">
    <property type="term" value="F:kinesin binding"/>
    <property type="evidence" value="ECO:0007669"/>
    <property type="project" value="TreeGrafter"/>
</dbReference>
<evidence type="ECO:0000256" key="9">
    <source>
        <dbReference type="ARBA" id="ARBA00023212"/>
    </source>
</evidence>
<evidence type="ECO:0000256" key="2">
    <source>
        <dbReference type="ARBA" id="ARBA00009622"/>
    </source>
</evidence>
<dbReference type="Gene3D" id="1.25.40.10">
    <property type="entry name" value="Tetratricopeptide repeat domain"/>
    <property type="match status" value="2"/>
</dbReference>
<organism evidence="13 14">
    <name type="scientific">Fusarium oxysporum f. sp. cepae</name>
    <dbReference type="NCBI Taxonomy" id="396571"/>
    <lineage>
        <taxon>Eukaryota</taxon>
        <taxon>Fungi</taxon>
        <taxon>Dikarya</taxon>
        <taxon>Ascomycota</taxon>
        <taxon>Pezizomycotina</taxon>
        <taxon>Sordariomycetes</taxon>
        <taxon>Hypocreomycetidae</taxon>
        <taxon>Hypocreales</taxon>
        <taxon>Nectriaceae</taxon>
        <taxon>Fusarium</taxon>
        <taxon>Fusarium oxysporum species complex</taxon>
    </lineage>
</organism>
<feature type="region of interest" description="Disordered" evidence="10">
    <location>
        <begin position="161"/>
        <end position="187"/>
    </location>
</feature>
<dbReference type="Proteomes" id="UP000270866">
    <property type="component" value="Unassembled WGS sequence"/>
</dbReference>
<dbReference type="InterPro" id="IPR002151">
    <property type="entry name" value="Kinesin_light"/>
</dbReference>
<evidence type="ECO:0000256" key="4">
    <source>
        <dbReference type="ARBA" id="ARBA00022701"/>
    </source>
</evidence>
<dbReference type="InterPro" id="IPR049945">
    <property type="entry name" value="AAA_22"/>
</dbReference>
<feature type="domain" description="ORC1/DEAH AAA+ ATPase" evidence="11">
    <location>
        <begin position="257"/>
        <end position="348"/>
    </location>
</feature>
<feature type="compositionally biased region" description="Polar residues" evidence="10">
    <location>
        <begin position="177"/>
        <end position="187"/>
    </location>
</feature>
<dbReference type="InterPro" id="IPR042197">
    <property type="entry name" value="Apaf_helical"/>
</dbReference>
<dbReference type="Gene3D" id="1.10.8.430">
    <property type="entry name" value="Helical domain of apoptotic protease-activating factors"/>
    <property type="match status" value="1"/>
</dbReference>
<dbReference type="NCBIfam" id="NF040586">
    <property type="entry name" value="FxSxx_TPR"/>
    <property type="match status" value="1"/>
</dbReference>
<dbReference type="GO" id="GO:0005737">
    <property type="term" value="C:cytoplasm"/>
    <property type="evidence" value="ECO:0007669"/>
    <property type="project" value="TreeGrafter"/>
</dbReference>
<comment type="similarity">
    <text evidence="2">Belongs to the kinesin light chain family.</text>
</comment>
<evidence type="ECO:0000256" key="8">
    <source>
        <dbReference type="ARBA" id="ARBA00023175"/>
    </source>
</evidence>
<dbReference type="Pfam" id="PF17107">
    <property type="entry name" value="SesA"/>
    <property type="match status" value="1"/>
</dbReference>
<dbReference type="AlphaFoldDB" id="A0A3L6NGX3"/>
<dbReference type="InterPro" id="IPR019734">
    <property type="entry name" value="TPR_rpt"/>
</dbReference>
<evidence type="ECO:0000256" key="5">
    <source>
        <dbReference type="ARBA" id="ARBA00022737"/>
    </source>
</evidence>
<dbReference type="Pfam" id="PF13424">
    <property type="entry name" value="TPR_12"/>
    <property type="match status" value="2"/>
</dbReference>
<dbReference type="InterPro" id="IPR027417">
    <property type="entry name" value="P-loop_NTPase"/>
</dbReference>
<protein>
    <submittedName>
        <fullName evidence="13">Uncharacterized protein</fullName>
    </submittedName>
</protein>
<keyword evidence="5" id="KW-0677">Repeat</keyword>
<keyword evidence="3" id="KW-0963">Cytoplasm</keyword>
<reference evidence="13 14" key="1">
    <citation type="journal article" date="2018" name="Sci. Rep.">
        <title>Characterisation of pathogen-specific regions and novel effector candidates in Fusarium oxysporum f. sp. cepae.</title>
        <authorList>
            <person name="Armitage A.D."/>
            <person name="Taylor A."/>
            <person name="Sobczyk M.K."/>
            <person name="Baxter L."/>
            <person name="Greenfield B.P."/>
            <person name="Bates H.J."/>
            <person name="Wilson F."/>
            <person name="Jackson A.C."/>
            <person name="Ott S."/>
            <person name="Harrison R.J."/>
            <person name="Clarkson J.P."/>
        </authorList>
    </citation>
    <scope>NUCLEOTIDE SEQUENCE [LARGE SCALE GENOMIC DNA]</scope>
    <source>
        <strain evidence="13 14">FoC_Fus2</strain>
    </source>
</reference>
<evidence type="ECO:0000259" key="11">
    <source>
        <dbReference type="Pfam" id="PF13401"/>
    </source>
</evidence>
<dbReference type="InterPro" id="IPR031352">
    <property type="entry name" value="SesA"/>
</dbReference>
<accession>A0A3L6NGX3</accession>
<name>A0A3L6NGX3_FUSOX</name>
<dbReference type="SUPFAM" id="SSF48452">
    <property type="entry name" value="TPR-like"/>
    <property type="match status" value="1"/>
</dbReference>
<dbReference type="GO" id="GO:0007018">
    <property type="term" value="P:microtubule-based movement"/>
    <property type="evidence" value="ECO:0007669"/>
    <property type="project" value="TreeGrafter"/>
</dbReference>
<evidence type="ECO:0000259" key="12">
    <source>
        <dbReference type="Pfam" id="PF17107"/>
    </source>
</evidence>
<feature type="domain" description="NACHT-NTPase and P-loop NTPases N-terminal" evidence="12">
    <location>
        <begin position="10"/>
        <end position="131"/>
    </location>
</feature>
<dbReference type="Gene3D" id="3.40.50.300">
    <property type="entry name" value="P-loop containing nucleotide triphosphate hydrolases"/>
    <property type="match status" value="1"/>
</dbReference>
<keyword evidence="4" id="KW-0493">Microtubule</keyword>